<accession>A0ACB0LME9</accession>
<gene>
    <name evidence="1" type="ORF">MILVUS5_LOCUS34456</name>
</gene>
<sequence length="667" mass="74868">MDGMKKKSKLGSTTLEVGKKKTQVSQIDGGSKKTQVSQIDGGSKKTQVSQIDGGSKKSQVAHIDGVTKKTQIGGNDGGTKKSQVTQREDGTKENNPAEAVESQEACKVTEMEEGSKETNYIEYDYDSIKDITKKKEIWRLGVILDDMWIVSKGENDVTLEMLLRDLKGYTIQATVMTDDIVKWKDELTPGNTYYMRNFKVGDNDAQYKMTPHKFRLTFVGATRVNAVEIPGIPKTHFYFKDFEEISNGKFHTDMLVDTIGVVNSIGKTVIATTTRKANIAFTIKDLRDRELDCTLWDTLSEQFFNGYNQQSNNGPVVIILRHVRIREAQGQYPLQLTNVWNGTKILFDPSIPEIENFRRSLPNDNIYPSQNITFSNSTQFYTQSYGGSQYNSEETFMNHAHVLSLGAMKKLKKETYCVTVVTTSHIRVSNGGWFFYGCHDGENDCSLKCEGSELPFVCRKSHFTTDPLIKYKLDVEVYDGDDTAKFVFWDSTLNELVGLNAKTLLDHEKKNGYGDPQEYPRHFDALMERKFAIRVKWQVGWGGMGSVLMCKDSPELIAKIQEQLPIAESACKDNRSIDSIEEEHCGISESPTIQVFTQDDIDQFSRLDDGIMSTPNVSGSAENDISPSSQKTPAKRTASKEQPADSLNVDSQASSTRSGKLIKKEKI</sequence>
<dbReference type="Proteomes" id="UP001177021">
    <property type="component" value="Unassembled WGS sequence"/>
</dbReference>
<evidence type="ECO:0000313" key="1">
    <source>
        <dbReference type="EMBL" id="CAJ2670421.1"/>
    </source>
</evidence>
<organism evidence="1 2">
    <name type="scientific">Trifolium pratense</name>
    <name type="common">Red clover</name>
    <dbReference type="NCBI Taxonomy" id="57577"/>
    <lineage>
        <taxon>Eukaryota</taxon>
        <taxon>Viridiplantae</taxon>
        <taxon>Streptophyta</taxon>
        <taxon>Embryophyta</taxon>
        <taxon>Tracheophyta</taxon>
        <taxon>Spermatophyta</taxon>
        <taxon>Magnoliopsida</taxon>
        <taxon>eudicotyledons</taxon>
        <taxon>Gunneridae</taxon>
        <taxon>Pentapetalae</taxon>
        <taxon>rosids</taxon>
        <taxon>fabids</taxon>
        <taxon>Fabales</taxon>
        <taxon>Fabaceae</taxon>
        <taxon>Papilionoideae</taxon>
        <taxon>50 kb inversion clade</taxon>
        <taxon>NPAAA clade</taxon>
        <taxon>Hologalegina</taxon>
        <taxon>IRL clade</taxon>
        <taxon>Trifolieae</taxon>
        <taxon>Trifolium</taxon>
    </lineage>
</organism>
<protein>
    <submittedName>
        <fullName evidence="1">Uncharacterized protein</fullName>
    </submittedName>
</protein>
<name>A0ACB0LME9_TRIPR</name>
<comment type="caution">
    <text evidence="1">The sequence shown here is derived from an EMBL/GenBank/DDBJ whole genome shotgun (WGS) entry which is preliminary data.</text>
</comment>
<evidence type="ECO:0000313" key="2">
    <source>
        <dbReference type="Proteomes" id="UP001177021"/>
    </source>
</evidence>
<reference evidence="1" key="1">
    <citation type="submission" date="2023-10" db="EMBL/GenBank/DDBJ databases">
        <authorList>
            <person name="Rodriguez Cubillos JULIANA M."/>
            <person name="De Vega J."/>
        </authorList>
    </citation>
    <scope>NUCLEOTIDE SEQUENCE</scope>
</reference>
<proteinExistence type="predicted"/>
<dbReference type="EMBL" id="CASHSV030000615">
    <property type="protein sequence ID" value="CAJ2670421.1"/>
    <property type="molecule type" value="Genomic_DNA"/>
</dbReference>
<keyword evidence="2" id="KW-1185">Reference proteome</keyword>